<dbReference type="PANTHER" id="PTHR38434">
    <property type="entry name" value="BLL2549 PROTEIN"/>
    <property type="match status" value="1"/>
</dbReference>
<feature type="transmembrane region" description="Helical" evidence="2">
    <location>
        <begin position="355"/>
        <end position="374"/>
    </location>
</feature>
<evidence type="ECO:0000313" key="4">
    <source>
        <dbReference type="Proteomes" id="UP000678228"/>
    </source>
</evidence>
<feature type="transmembrane region" description="Helical" evidence="2">
    <location>
        <begin position="496"/>
        <end position="515"/>
    </location>
</feature>
<dbReference type="Proteomes" id="UP000678228">
    <property type="component" value="Unassembled WGS sequence"/>
</dbReference>
<accession>A0A940WZD9</accession>
<feature type="transmembrane region" description="Helical" evidence="2">
    <location>
        <begin position="308"/>
        <end position="325"/>
    </location>
</feature>
<feature type="transmembrane region" description="Helical" evidence="2">
    <location>
        <begin position="226"/>
        <end position="245"/>
    </location>
</feature>
<feature type="transmembrane region" description="Helical" evidence="2">
    <location>
        <begin position="588"/>
        <end position="611"/>
    </location>
</feature>
<dbReference type="RefSeq" id="WP_210597275.1">
    <property type="nucleotide sequence ID" value="NZ_JAGKSQ010000004.1"/>
</dbReference>
<dbReference type="PANTHER" id="PTHR38434:SF1">
    <property type="entry name" value="BLL2549 PROTEIN"/>
    <property type="match status" value="1"/>
</dbReference>
<keyword evidence="4" id="KW-1185">Reference proteome</keyword>
<feature type="transmembrane region" description="Helical" evidence="2">
    <location>
        <begin position="467"/>
        <end position="484"/>
    </location>
</feature>
<feature type="transmembrane region" description="Helical" evidence="2">
    <location>
        <begin position="279"/>
        <end position="296"/>
    </location>
</feature>
<feature type="transmembrane region" description="Helical" evidence="2">
    <location>
        <begin position="331"/>
        <end position="348"/>
    </location>
</feature>
<proteinExistence type="predicted"/>
<feature type="region of interest" description="Disordered" evidence="1">
    <location>
        <begin position="47"/>
        <end position="77"/>
    </location>
</feature>
<feature type="transmembrane region" description="Helical" evidence="2">
    <location>
        <begin position="623"/>
        <end position="643"/>
    </location>
</feature>
<feature type="transmembrane region" description="Helical" evidence="2">
    <location>
        <begin position="252"/>
        <end position="273"/>
    </location>
</feature>
<feature type="transmembrane region" description="Helical" evidence="2">
    <location>
        <begin position="380"/>
        <end position="398"/>
    </location>
</feature>
<organism evidence="3 4">
    <name type="scientific">Halalkalibacter suaedae</name>
    <dbReference type="NCBI Taxonomy" id="2822140"/>
    <lineage>
        <taxon>Bacteria</taxon>
        <taxon>Bacillati</taxon>
        <taxon>Bacillota</taxon>
        <taxon>Bacilli</taxon>
        <taxon>Bacillales</taxon>
        <taxon>Bacillaceae</taxon>
        <taxon>Halalkalibacter</taxon>
    </lineage>
</organism>
<protein>
    <submittedName>
        <fullName evidence="3">DUF2339 domain-containing protein</fullName>
    </submittedName>
</protein>
<name>A0A940WZD9_9BACI</name>
<feature type="transmembrane region" description="Helical" evidence="2">
    <location>
        <begin position="94"/>
        <end position="111"/>
    </location>
</feature>
<evidence type="ECO:0000313" key="3">
    <source>
        <dbReference type="EMBL" id="MBP3951570.1"/>
    </source>
</evidence>
<dbReference type="EMBL" id="JAGKSQ010000004">
    <property type="protein sequence ID" value="MBP3951570.1"/>
    <property type="molecule type" value="Genomic_DNA"/>
</dbReference>
<feature type="transmembrane region" description="Helical" evidence="2">
    <location>
        <begin position="674"/>
        <end position="693"/>
    </location>
</feature>
<keyword evidence="2" id="KW-0812">Transmembrane</keyword>
<comment type="caution">
    <text evidence="3">The sequence shown here is derived from an EMBL/GenBank/DDBJ whole genome shotgun (WGS) entry which is preliminary data.</text>
</comment>
<feature type="transmembrane region" description="Helical" evidence="2">
    <location>
        <begin position="150"/>
        <end position="170"/>
    </location>
</feature>
<evidence type="ECO:0000256" key="2">
    <source>
        <dbReference type="SAM" id="Phobius"/>
    </source>
</evidence>
<dbReference type="Pfam" id="PF10101">
    <property type="entry name" value="DUF2339"/>
    <property type="match status" value="1"/>
</dbReference>
<feature type="transmembrane region" description="Helical" evidence="2">
    <location>
        <begin position="123"/>
        <end position="141"/>
    </location>
</feature>
<dbReference type="InterPro" id="IPR019286">
    <property type="entry name" value="DUF2339_TM"/>
</dbReference>
<keyword evidence="2" id="KW-0472">Membrane</keyword>
<gene>
    <name evidence="3" type="ORF">J7W16_10520</name>
</gene>
<keyword evidence="2" id="KW-1133">Transmembrane helix</keyword>
<feature type="transmembrane region" description="Helical" evidence="2">
    <location>
        <begin position="204"/>
        <end position="220"/>
    </location>
</feature>
<feature type="transmembrane region" description="Helical" evidence="2">
    <location>
        <begin position="554"/>
        <end position="576"/>
    </location>
</feature>
<feature type="transmembrane region" description="Helical" evidence="2">
    <location>
        <begin position="436"/>
        <end position="455"/>
    </location>
</feature>
<sequence>MDDKYQLLEERVQKLESEVKALKEQTNRNSFREKPFYSQKNYDTWKRNTPSNIERKATPLPSNIESKATAPNPVKPMQKSLEPTLDLEKVLIQWMPRVFMIILLIGLLWGLKIGMDNGFITNPIRVILGYSGTVLLAWLGYKQYINSRHALGLSLIGGMVALGMVTTFAAHSLYQFFGVPFALIINLVFVVIGIFLSHKLKSETLAVFCAFGAFLIPFLLESTSPSTLFFCIYILSLFLALFYLSLRENHKYTFYVIFGLFHITLFTFLNATVNNQETIIALTVLIQHLFLLLMFVRNKVSVQVFSEVLLYTNFLFGIGWLKLFNNSYEPYMYGGLAIIYIGLALHSYKQDRTSLQSVLSAISVFAVGVFLLSFNFVEQRMYTLLLVLESTLGLWLAFQFKNVRMICTSGLIYLLTSLFIVTSQPVYEFFSFEHMLWISFLTSLMVLYVAGYRYLPKHFSLRIKTMDISLTVGQLLFLIYFGMILQELVSYVDVTYAMALHLQLFGLFLLVLSFYKAYLWSHGKYMSYVGFAVILLMIPAFLLVPYLYGSHLEFIAMLLIELIFLATLIYFTHLVWKKKFTILEKKLLDKFGSIIISMQIIIFLFVNKWTFGISAQFNISSDYVYFIHSFVLLFFAFASTTAGRKFSWRWVRILGVILIGVTIFKLFFIDLVQVSIVVRAILFILVGITGVWYSRTLYQK</sequence>
<feature type="transmembrane region" description="Helical" evidence="2">
    <location>
        <begin position="176"/>
        <end position="197"/>
    </location>
</feature>
<feature type="transmembrane region" description="Helical" evidence="2">
    <location>
        <begin position="650"/>
        <end position="668"/>
    </location>
</feature>
<feature type="transmembrane region" description="Helical" evidence="2">
    <location>
        <begin position="527"/>
        <end position="548"/>
    </location>
</feature>
<reference evidence="3" key="1">
    <citation type="submission" date="2021-03" db="EMBL/GenBank/DDBJ databases">
        <title>Bacillus suaedae sp. nov., isolated from Suaeda aralocaspica.</title>
        <authorList>
            <person name="Lei R.F.R."/>
        </authorList>
    </citation>
    <scope>NUCLEOTIDE SEQUENCE</scope>
    <source>
        <strain evidence="3">YZJH907-2</strain>
    </source>
</reference>
<feature type="transmembrane region" description="Helical" evidence="2">
    <location>
        <begin position="410"/>
        <end position="430"/>
    </location>
</feature>
<dbReference type="AlphaFoldDB" id="A0A940WZD9"/>
<evidence type="ECO:0000256" key="1">
    <source>
        <dbReference type="SAM" id="MobiDB-lite"/>
    </source>
</evidence>